<keyword evidence="6" id="KW-1185">Reference proteome</keyword>
<evidence type="ECO:0000313" key="5">
    <source>
        <dbReference type="EMBL" id="WOX06732.1"/>
    </source>
</evidence>
<dbReference type="NCBIfam" id="TIGR00724">
    <property type="entry name" value="urea_amlyse_rel"/>
    <property type="match status" value="1"/>
</dbReference>
<dbReference type="RefSeq" id="WP_318955184.1">
    <property type="nucleotide sequence ID" value="NZ_CP137555.1"/>
</dbReference>
<dbReference type="PANTHER" id="PTHR43309:SF3">
    <property type="entry name" value="5-OXOPROLINASE SUBUNIT C"/>
    <property type="match status" value="1"/>
</dbReference>
<protein>
    <submittedName>
        <fullName evidence="5">Biotin-dependent carboxyltransferase family protein</fullName>
    </submittedName>
</protein>
<evidence type="ECO:0000256" key="3">
    <source>
        <dbReference type="ARBA" id="ARBA00022840"/>
    </source>
</evidence>
<evidence type="ECO:0000313" key="6">
    <source>
        <dbReference type="Proteomes" id="UP001302477"/>
    </source>
</evidence>
<dbReference type="AlphaFoldDB" id="A0AAU0N1A3"/>
<dbReference type="EMBL" id="CP137555">
    <property type="protein sequence ID" value="WOX06732.1"/>
    <property type="molecule type" value="Genomic_DNA"/>
</dbReference>
<dbReference type="Proteomes" id="UP001302477">
    <property type="component" value="Chromosome"/>
</dbReference>
<keyword evidence="1" id="KW-0547">Nucleotide-binding</keyword>
<gene>
    <name evidence="5" type="ORF">R5R33_06270</name>
</gene>
<keyword evidence="2" id="KW-0378">Hydrolase</keyword>
<dbReference type="Gene3D" id="2.40.100.10">
    <property type="entry name" value="Cyclophilin-like"/>
    <property type="match status" value="1"/>
</dbReference>
<organism evidence="5 6">
    <name type="scientific">Microbulbifer pacificus</name>
    <dbReference type="NCBI Taxonomy" id="407164"/>
    <lineage>
        <taxon>Bacteria</taxon>
        <taxon>Pseudomonadati</taxon>
        <taxon>Pseudomonadota</taxon>
        <taxon>Gammaproteobacteria</taxon>
        <taxon>Cellvibrionales</taxon>
        <taxon>Microbulbiferaceae</taxon>
        <taxon>Microbulbifer</taxon>
    </lineage>
</organism>
<evidence type="ECO:0000256" key="1">
    <source>
        <dbReference type="ARBA" id="ARBA00022741"/>
    </source>
</evidence>
<dbReference type="KEGG" id="mpaf:R5R33_06270"/>
<feature type="domain" description="Carboxyltransferase" evidence="4">
    <location>
        <begin position="23"/>
        <end position="299"/>
    </location>
</feature>
<reference evidence="5 6" key="1">
    <citation type="submission" date="2023-10" db="EMBL/GenBank/DDBJ databases">
        <title>Description of Microbulbifer bruguierae sp. nov., isolated from the sediments of mangrove plant Bruguiera sexangula and comparative genomic analyses of the genus Microbulbifer.</title>
        <authorList>
            <person name="Long M."/>
        </authorList>
    </citation>
    <scope>NUCLEOTIDE SEQUENCE [LARGE SCALE GENOMIC DNA]</scope>
    <source>
        <strain evidence="5 6">SPO729</strain>
    </source>
</reference>
<dbReference type="InterPro" id="IPR003778">
    <property type="entry name" value="CT_A_B"/>
</dbReference>
<accession>A0AAU0N1A3</accession>
<proteinExistence type="predicted"/>
<dbReference type="InterPro" id="IPR052708">
    <property type="entry name" value="PxpC"/>
</dbReference>
<dbReference type="InterPro" id="IPR029000">
    <property type="entry name" value="Cyclophilin-like_dom_sf"/>
</dbReference>
<dbReference type="GO" id="GO:0005524">
    <property type="term" value="F:ATP binding"/>
    <property type="evidence" value="ECO:0007669"/>
    <property type="project" value="UniProtKB-KW"/>
</dbReference>
<dbReference type="Pfam" id="PF02626">
    <property type="entry name" value="CT_A_B"/>
    <property type="match status" value="1"/>
</dbReference>
<evidence type="ECO:0000256" key="2">
    <source>
        <dbReference type="ARBA" id="ARBA00022801"/>
    </source>
</evidence>
<dbReference type="GO" id="GO:0016787">
    <property type="term" value="F:hydrolase activity"/>
    <property type="evidence" value="ECO:0007669"/>
    <property type="project" value="UniProtKB-KW"/>
</dbReference>
<evidence type="ECO:0000259" key="4">
    <source>
        <dbReference type="SMART" id="SM00797"/>
    </source>
</evidence>
<sequence>MLRILKAGLQTSIQDGGRSGWMQYGIAKGGAADPVAMQLANSLLGNPPHHPCLEITLTGPDIEFGCDLSIAICGAQFDLTLNGQSIDNDQGIAVKKGDHLAFGPLQSGARAYLALSAETVLPAAFGSLSTHIQTEFGGYCGRALRAGDEIRLRNCRREPPRQLSNDYQLRYSARPQIRVIDGAEAEMFADTARELFYRTTYSVSAQSNRMGIRLAGNGLDTAGLPQMTSSGLCPGSVQIPPDGSPIISFVEGQTIGGYPRLAHVISADQHLLGQLKPHDRIDFFRVDLDTAIRILRDKTAELSRLIE</sequence>
<dbReference type="SUPFAM" id="SSF50891">
    <property type="entry name" value="Cyclophilin-like"/>
    <property type="match status" value="1"/>
</dbReference>
<name>A0AAU0N1A3_9GAMM</name>
<dbReference type="PANTHER" id="PTHR43309">
    <property type="entry name" value="5-OXOPROLINASE SUBUNIT C"/>
    <property type="match status" value="1"/>
</dbReference>
<dbReference type="SMART" id="SM00797">
    <property type="entry name" value="AHS2"/>
    <property type="match status" value="1"/>
</dbReference>
<keyword evidence="3" id="KW-0067">ATP-binding</keyword>